<gene>
    <name evidence="6" type="ORF">F8568_005945</name>
</gene>
<dbReference type="CDD" id="cd05466">
    <property type="entry name" value="PBP2_LTTR_substrate"/>
    <property type="match status" value="1"/>
</dbReference>
<evidence type="ECO:0000256" key="1">
    <source>
        <dbReference type="ARBA" id="ARBA00009437"/>
    </source>
</evidence>
<dbReference type="PRINTS" id="PR00039">
    <property type="entry name" value="HTHLYSR"/>
</dbReference>
<dbReference type="RefSeq" id="WP_151592162.1">
    <property type="nucleotide sequence ID" value="NZ_WBMS02000003.1"/>
</dbReference>
<evidence type="ECO:0000313" key="7">
    <source>
        <dbReference type="Proteomes" id="UP000462055"/>
    </source>
</evidence>
<reference evidence="6" key="1">
    <citation type="submission" date="2019-12" db="EMBL/GenBank/DDBJ databases">
        <title>Actinomadura physcomitrii sp. nov., a novel actinomycete isolated from moss [Physcomitrium sphaericum (Ludw) Fuernr].</title>
        <authorList>
            <person name="Zhuang X."/>
        </authorList>
    </citation>
    <scope>NUCLEOTIDE SEQUENCE [LARGE SCALE GENOMIC DNA]</scope>
    <source>
        <strain evidence="6">LD22</strain>
    </source>
</reference>
<dbReference type="Pfam" id="PF03466">
    <property type="entry name" value="LysR_substrate"/>
    <property type="match status" value="1"/>
</dbReference>
<dbReference type="Pfam" id="PF00126">
    <property type="entry name" value="HTH_1"/>
    <property type="match status" value="1"/>
</dbReference>
<protein>
    <submittedName>
        <fullName evidence="6">LysR family transcriptional regulator</fullName>
    </submittedName>
</protein>
<dbReference type="InterPro" id="IPR005119">
    <property type="entry name" value="LysR_subst-bd"/>
</dbReference>
<proteinExistence type="inferred from homology"/>
<keyword evidence="7" id="KW-1185">Reference proteome</keyword>
<keyword evidence="2" id="KW-0805">Transcription regulation</keyword>
<evidence type="ECO:0000256" key="4">
    <source>
        <dbReference type="ARBA" id="ARBA00023163"/>
    </source>
</evidence>
<dbReference type="SUPFAM" id="SSF53850">
    <property type="entry name" value="Periplasmic binding protein-like II"/>
    <property type="match status" value="1"/>
</dbReference>
<dbReference type="AlphaFoldDB" id="A0A6I4M6Z1"/>
<accession>A0A6I4M6Z1</accession>
<sequence length="307" mass="31978">MELHQIRYFLAVVDNQGLGIAAGALGVAQPTVSQAVRELERDLGVELFHRLGRGMVLSSAGRALVGPARRILRDVAAAEGALVDAAGQLRGRLDIAVMPSLAVDPVARMVSAFRHAHPSVSVRIGSVESAEAGLALIKQGDYELVACYLPLSGDAAGLTVEPVGVQEYCVVMPPGTELPPDDPLPLSALPGLPLIAVRRQDSRTSQIEQAVAAAGALRRAAALVESPHARLPFVLAGVGGSFLPRAVAEDAISQGLVVRAVTPPFSWRYGLVFDAAALSNAGRAFVAVATSAPEFNARDTHECPRGG</sequence>
<evidence type="ECO:0000313" key="6">
    <source>
        <dbReference type="EMBL" id="MVZ99926.1"/>
    </source>
</evidence>
<dbReference type="Proteomes" id="UP000462055">
    <property type="component" value="Unassembled WGS sequence"/>
</dbReference>
<dbReference type="InterPro" id="IPR036388">
    <property type="entry name" value="WH-like_DNA-bd_sf"/>
</dbReference>
<dbReference type="PANTHER" id="PTHR30346">
    <property type="entry name" value="TRANSCRIPTIONAL DUAL REGULATOR HCAR-RELATED"/>
    <property type="match status" value="1"/>
</dbReference>
<comment type="caution">
    <text evidence="6">The sequence shown here is derived from an EMBL/GenBank/DDBJ whole genome shotgun (WGS) entry which is preliminary data.</text>
</comment>
<dbReference type="InterPro" id="IPR036390">
    <property type="entry name" value="WH_DNA-bd_sf"/>
</dbReference>
<evidence type="ECO:0000259" key="5">
    <source>
        <dbReference type="PROSITE" id="PS50931"/>
    </source>
</evidence>
<organism evidence="6 7">
    <name type="scientific">Actinomadura physcomitrii</name>
    <dbReference type="NCBI Taxonomy" id="2650748"/>
    <lineage>
        <taxon>Bacteria</taxon>
        <taxon>Bacillati</taxon>
        <taxon>Actinomycetota</taxon>
        <taxon>Actinomycetes</taxon>
        <taxon>Streptosporangiales</taxon>
        <taxon>Thermomonosporaceae</taxon>
        <taxon>Actinomadura</taxon>
    </lineage>
</organism>
<dbReference type="FunFam" id="1.10.10.10:FF:000001">
    <property type="entry name" value="LysR family transcriptional regulator"/>
    <property type="match status" value="1"/>
</dbReference>
<evidence type="ECO:0000256" key="3">
    <source>
        <dbReference type="ARBA" id="ARBA00023125"/>
    </source>
</evidence>
<keyword evidence="3" id="KW-0238">DNA-binding</keyword>
<keyword evidence="4" id="KW-0804">Transcription</keyword>
<dbReference type="PROSITE" id="PS50931">
    <property type="entry name" value="HTH_LYSR"/>
    <property type="match status" value="1"/>
</dbReference>
<dbReference type="GO" id="GO:0003677">
    <property type="term" value="F:DNA binding"/>
    <property type="evidence" value="ECO:0007669"/>
    <property type="project" value="UniProtKB-KW"/>
</dbReference>
<dbReference type="SUPFAM" id="SSF46785">
    <property type="entry name" value="Winged helix' DNA-binding domain"/>
    <property type="match status" value="1"/>
</dbReference>
<name>A0A6I4M6Z1_9ACTN</name>
<comment type="similarity">
    <text evidence="1">Belongs to the LysR transcriptional regulatory family.</text>
</comment>
<dbReference type="GO" id="GO:0003700">
    <property type="term" value="F:DNA-binding transcription factor activity"/>
    <property type="evidence" value="ECO:0007669"/>
    <property type="project" value="InterPro"/>
</dbReference>
<dbReference type="PANTHER" id="PTHR30346:SF0">
    <property type="entry name" value="HCA OPERON TRANSCRIPTIONAL ACTIVATOR HCAR"/>
    <property type="match status" value="1"/>
</dbReference>
<dbReference type="Gene3D" id="1.10.10.10">
    <property type="entry name" value="Winged helix-like DNA-binding domain superfamily/Winged helix DNA-binding domain"/>
    <property type="match status" value="1"/>
</dbReference>
<dbReference type="EMBL" id="WBMS02000003">
    <property type="protein sequence ID" value="MVZ99926.1"/>
    <property type="molecule type" value="Genomic_DNA"/>
</dbReference>
<dbReference type="Gene3D" id="3.40.190.290">
    <property type="match status" value="1"/>
</dbReference>
<dbReference type="InterPro" id="IPR000847">
    <property type="entry name" value="LysR_HTH_N"/>
</dbReference>
<dbReference type="GO" id="GO:0032993">
    <property type="term" value="C:protein-DNA complex"/>
    <property type="evidence" value="ECO:0007669"/>
    <property type="project" value="TreeGrafter"/>
</dbReference>
<evidence type="ECO:0000256" key="2">
    <source>
        <dbReference type="ARBA" id="ARBA00023015"/>
    </source>
</evidence>
<feature type="domain" description="HTH lysR-type" evidence="5">
    <location>
        <begin position="1"/>
        <end position="58"/>
    </location>
</feature>